<evidence type="ECO:0000256" key="4">
    <source>
        <dbReference type="ARBA" id="ARBA00023242"/>
    </source>
</evidence>
<dbReference type="GO" id="GO:0042393">
    <property type="term" value="F:histone binding"/>
    <property type="evidence" value="ECO:0007669"/>
    <property type="project" value="TreeGrafter"/>
</dbReference>
<dbReference type="AlphaFoldDB" id="A0AA35S9D4"/>
<protein>
    <submittedName>
        <fullName evidence="6">Protein STPG4</fullName>
    </submittedName>
</protein>
<dbReference type="GO" id="GO:0003682">
    <property type="term" value="F:chromatin binding"/>
    <property type="evidence" value="ECO:0007669"/>
    <property type="project" value="TreeGrafter"/>
</dbReference>
<evidence type="ECO:0000256" key="1">
    <source>
        <dbReference type="ARBA" id="ARBA00004123"/>
    </source>
</evidence>
<evidence type="ECO:0000256" key="5">
    <source>
        <dbReference type="SAM" id="MobiDB-lite"/>
    </source>
</evidence>
<feature type="region of interest" description="Disordered" evidence="5">
    <location>
        <begin position="1"/>
        <end position="61"/>
    </location>
</feature>
<dbReference type="EMBL" id="CASHTH010002072">
    <property type="protein sequence ID" value="CAI8024351.1"/>
    <property type="molecule type" value="Genomic_DNA"/>
</dbReference>
<name>A0AA35S9D4_GEOBA</name>
<accession>A0AA35S9D4</accession>
<keyword evidence="7" id="KW-1185">Reference proteome</keyword>
<dbReference type="PANTHER" id="PTHR35678">
    <property type="entry name" value="PROTEIN STPG4"/>
    <property type="match status" value="1"/>
</dbReference>
<feature type="compositionally biased region" description="Basic and acidic residues" evidence="5">
    <location>
        <begin position="48"/>
        <end position="61"/>
    </location>
</feature>
<evidence type="ECO:0000313" key="7">
    <source>
        <dbReference type="Proteomes" id="UP001174909"/>
    </source>
</evidence>
<keyword evidence="3" id="KW-0963">Cytoplasm</keyword>
<reference evidence="6" key="1">
    <citation type="submission" date="2023-03" db="EMBL/GenBank/DDBJ databases">
        <authorList>
            <person name="Steffen K."/>
            <person name="Cardenas P."/>
        </authorList>
    </citation>
    <scope>NUCLEOTIDE SEQUENCE</scope>
</reference>
<evidence type="ECO:0000256" key="2">
    <source>
        <dbReference type="ARBA" id="ARBA00004496"/>
    </source>
</evidence>
<dbReference type="Proteomes" id="UP001174909">
    <property type="component" value="Unassembled WGS sequence"/>
</dbReference>
<keyword evidence="4" id="KW-0539">Nucleus</keyword>
<comment type="subcellular location">
    <subcellularLocation>
        <location evidence="2">Cytoplasm</location>
    </subcellularLocation>
    <subcellularLocation>
        <location evidence="1">Nucleus</location>
    </subcellularLocation>
</comment>
<evidence type="ECO:0000313" key="6">
    <source>
        <dbReference type="EMBL" id="CAI8024351.1"/>
    </source>
</evidence>
<dbReference type="Pfam" id="PF07004">
    <property type="entry name" value="SHIPPO-rpt"/>
    <property type="match status" value="1"/>
</dbReference>
<dbReference type="GO" id="GO:0005737">
    <property type="term" value="C:cytoplasm"/>
    <property type="evidence" value="ECO:0007669"/>
    <property type="project" value="UniProtKB-SubCell"/>
</dbReference>
<sequence>MAEEKRRPGTGGQRPVGLRRAMSAIQRPSSGRPMSSARPRRPYSAYTKKGDEEESPKFEAPKSNREWWRAYLKETPIPGSYSQRGFLDDLRRERSTYRFRDTPRAKSASHQRFERTGEQLLPGAYETQGFVQDVSKRKVSYGFLDIERGAGPKIGHGYGDKELDTEPTRYNVVDYTGGALEKDSKTSAYRSRVKRDISSAHQFRIVKGPGPGLYDADTAKKSPEVTSIFKSRVPRFNSHGKKTPGPTEYNCSTSVFGQPKPLPAVVLHLKKRTMSVT</sequence>
<dbReference type="GO" id="GO:0001940">
    <property type="term" value="C:male pronucleus"/>
    <property type="evidence" value="ECO:0007669"/>
    <property type="project" value="TreeGrafter"/>
</dbReference>
<gene>
    <name evidence="6" type="ORF">GBAR_LOCUS14151</name>
</gene>
<comment type="caution">
    <text evidence="6">The sequence shown here is derived from an EMBL/GenBank/DDBJ whole genome shotgun (WGS) entry which is preliminary data.</text>
</comment>
<dbReference type="GO" id="GO:0042585">
    <property type="term" value="C:germinal vesicle"/>
    <property type="evidence" value="ECO:0007669"/>
    <property type="project" value="TreeGrafter"/>
</dbReference>
<dbReference type="GO" id="GO:0044727">
    <property type="term" value="P:epigenetic programing of male pronucleus"/>
    <property type="evidence" value="ECO:0007669"/>
    <property type="project" value="TreeGrafter"/>
</dbReference>
<evidence type="ECO:0000256" key="3">
    <source>
        <dbReference type="ARBA" id="ARBA00022490"/>
    </source>
</evidence>
<organism evidence="6 7">
    <name type="scientific">Geodia barretti</name>
    <name type="common">Barrett's horny sponge</name>
    <dbReference type="NCBI Taxonomy" id="519541"/>
    <lineage>
        <taxon>Eukaryota</taxon>
        <taxon>Metazoa</taxon>
        <taxon>Porifera</taxon>
        <taxon>Demospongiae</taxon>
        <taxon>Heteroscleromorpha</taxon>
        <taxon>Tetractinellida</taxon>
        <taxon>Astrophorina</taxon>
        <taxon>Geodiidae</taxon>
        <taxon>Geodia</taxon>
    </lineage>
</organism>
<dbReference type="InterPro" id="IPR010736">
    <property type="entry name" value="SHIPPO-rpt"/>
</dbReference>
<proteinExistence type="predicted"/>
<dbReference type="GO" id="GO:0001939">
    <property type="term" value="C:female pronucleus"/>
    <property type="evidence" value="ECO:0007669"/>
    <property type="project" value="TreeGrafter"/>
</dbReference>
<dbReference type="PANTHER" id="PTHR35678:SF1">
    <property type="entry name" value="PROTEIN STPG4"/>
    <property type="match status" value="1"/>
</dbReference>